<comment type="subcellular location">
    <subcellularLocation>
        <location evidence="2">Membrane</location>
        <topology evidence="2">Multi-pass membrane protein</topology>
    </subcellularLocation>
</comment>
<keyword evidence="10" id="KW-0413">Isomerase</keyword>
<dbReference type="CDD" id="cd01926">
    <property type="entry name" value="cyclophilin_ABH_like"/>
    <property type="match status" value="1"/>
</dbReference>
<dbReference type="Gene3D" id="2.40.100.10">
    <property type="entry name" value="Cyclophilin-like"/>
    <property type="match status" value="1"/>
</dbReference>
<dbReference type="InterPro" id="IPR005045">
    <property type="entry name" value="CDC50/LEM3_fam"/>
</dbReference>
<dbReference type="AlphaFoldDB" id="A0A4Y9YC95"/>
<keyword evidence="6 16" id="KW-0812">Transmembrane</keyword>
<dbReference type="PROSITE" id="PS50072">
    <property type="entry name" value="CSA_PPIASE_2"/>
    <property type="match status" value="1"/>
</dbReference>
<dbReference type="EMBL" id="SEOQ01000578">
    <property type="protein sequence ID" value="TFY60176.1"/>
    <property type="molecule type" value="Genomic_DNA"/>
</dbReference>
<dbReference type="Proteomes" id="UP000298327">
    <property type="component" value="Unassembled WGS sequence"/>
</dbReference>
<dbReference type="PANTHER" id="PTHR10926">
    <property type="entry name" value="CELL CYCLE CONTROL PROTEIN 50"/>
    <property type="match status" value="1"/>
</dbReference>
<evidence type="ECO:0000256" key="15">
    <source>
        <dbReference type="SAM" id="MobiDB-lite"/>
    </source>
</evidence>
<evidence type="ECO:0000256" key="12">
    <source>
        <dbReference type="ARBA" id="ARBA00037940"/>
    </source>
</evidence>
<feature type="transmembrane region" description="Helical" evidence="16">
    <location>
        <begin position="49"/>
        <end position="70"/>
    </location>
</feature>
<comment type="caution">
    <text evidence="18">The sequence shown here is derived from an EMBL/GenBank/DDBJ whole genome shotgun (WGS) entry which is preliminary data.</text>
</comment>
<evidence type="ECO:0000256" key="11">
    <source>
        <dbReference type="ARBA" id="ARBA00029569"/>
    </source>
</evidence>
<dbReference type="Pfam" id="PF03381">
    <property type="entry name" value="CDC50"/>
    <property type="match status" value="1"/>
</dbReference>
<evidence type="ECO:0000256" key="5">
    <source>
        <dbReference type="ARBA" id="ARBA00021047"/>
    </source>
</evidence>
<keyword evidence="8" id="KW-0697">Rotamase</keyword>
<dbReference type="STRING" id="205917.A0A4Y9YC95"/>
<dbReference type="InterPro" id="IPR020892">
    <property type="entry name" value="Cyclophilin-type_PPIase_CS"/>
</dbReference>
<dbReference type="InterPro" id="IPR002130">
    <property type="entry name" value="Cyclophilin-type_PPIase_dom"/>
</dbReference>
<dbReference type="PROSITE" id="PS00170">
    <property type="entry name" value="CSA_PPIASE_1"/>
    <property type="match status" value="1"/>
</dbReference>
<keyword evidence="19" id="KW-1185">Reference proteome</keyword>
<evidence type="ECO:0000256" key="4">
    <source>
        <dbReference type="ARBA" id="ARBA00013194"/>
    </source>
</evidence>
<evidence type="ECO:0000256" key="3">
    <source>
        <dbReference type="ARBA" id="ARBA00009457"/>
    </source>
</evidence>
<dbReference type="GO" id="GO:0003755">
    <property type="term" value="F:peptidyl-prolyl cis-trans isomerase activity"/>
    <property type="evidence" value="ECO:0007669"/>
    <property type="project" value="UniProtKB-KW"/>
</dbReference>
<dbReference type="GO" id="GO:0005794">
    <property type="term" value="C:Golgi apparatus"/>
    <property type="evidence" value="ECO:0007669"/>
    <property type="project" value="TreeGrafter"/>
</dbReference>
<dbReference type="PRINTS" id="PR00153">
    <property type="entry name" value="CSAPPISMRASE"/>
</dbReference>
<dbReference type="SUPFAM" id="SSF50891">
    <property type="entry name" value="Cyclophilin-like"/>
    <property type="match status" value="1"/>
</dbReference>
<dbReference type="GO" id="GO:0005886">
    <property type="term" value="C:plasma membrane"/>
    <property type="evidence" value="ECO:0007669"/>
    <property type="project" value="TreeGrafter"/>
</dbReference>
<evidence type="ECO:0000256" key="2">
    <source>
        <dbReference type="ARBA" id="ARBA00004141"/>
    </source>
</evidence>
<comment type="catalytic activity">
    <reaction evidence="1">
        <text>[protein]-peptidylproline (omega=180) = [protein]-peptidylproline (omega=0)</text>
        <dbReference type="Rhea" id="RHEA:16237"/>
        <dbReference type="Rhea" id="RHEA-COMP:10747"/>
        <dbReference type="Rhea" id="RHEA-COMP:10748"/>
        <dbReference type="ChEBI" id="CHEBI:83833"/>
        <dbReference type="ChEBI" id="CHEBI:83834"/>
        <dbReference type="EC" id="5.2.1.8"/>
    </reaction>
</comment>
<protein>
    <recommendedName>
        <fullName evidence="5">Peptidyl-prolyl cis-trans isomerase</fullName>
        <ecNumber evidence="4">5.2.1.8</ecNumber>
    </recommendedName>
    <alternativeName>
        <fullName evidence="14">Cyclophilin</fullName>
    </alternativeName>
    <alternativeName>
        <fullName evidence="13">Cyclosporin A-binding protein</fullName>
    </alternativeName>
    <alternativeName>
        <fullName evidence="11">Rotamase</fullName>
    </alternativeName>
</protein>
<keyword evidence="9 16" id="KW-0472">Membrane</keyword>
<comment type="similarity">
    <text evidence="3">Belongs to the CDC50/LEM3 family.</text>
</comment>
<evidence type="ECO:0000256" key="9">
    <source>
        <dbReference type="ARBA" id="ARBA00023136"/>
    </source>
</evidence>
<evidence type="ECO:0000256" key="8">
    <source>
        <dbReference type="ARBA" id="ARBA00023110"/>
    </source>
</evidence>
<dbReference type="OrthoDB" id="340608at2759"/>
<feature type="domain" description="PPIase cyclophilin-type" evidence="17">
    <location>
        <begin position="511"/>
        <end position="667"/>
    </location>
</feature>
<evidence type="ECO:0000256" key="10">
    <source>
        <dbReference type="ARBA" id="ARBA00023235"/>
    </source>
</evidence>
<evidence type="ECO:0000256" key="14">
    <source>
        <dbReference type="ARBA" id="ARBA00081826"/>
    </source>
</evidence>
<evidence type="ECO:0000313" key="18">
    <source>
        <dbReference type="EMBL" id="TFY60176.1"/>
    </source>
</evidence>
<sequence>MAIFRRGNKASENSDGEPKKEKGSWKRPANTAFKQQRLKAWQPILTPKTVLPTLFIIGILFAPIGGLLVWGSSLVTEITIDYTDCDTLNPQSSRGDAQNNLVNVAHSTYRLRSSESKAQFSTPQYAFISNSSNSDITARSQCLVQFDIPYDLDPTVLFYYKLTNFYQNHRRYVQSYDSDQLKGQYRSLHDLQNGNCKPVATANDKAIYPCGLIANSLFNDTFSNLTLLNPSDGAAPEYDFTAQGIAWSGERKKYSSTPGYNISEITPPPNWALRFPDGYTTDNPPPDLHVDEHFQNWMRTAGLPTFAKLYGRNDNDKLTRGTYQVLVNMNFPVRNYSGTKSIVISTVSWIGGKNPFLGWAYVAAAALFVALAIAGTIRHLLKPRRLGDMRSQSAERSYAVQYSNQPHEALVDGNKWGDRCNDIDGGERTAMVGENDEIAEGDIDGDCVRGERLALLFHWRRRGRGEEMRKRGWGQLTEGWAVGGDGAMVQLQERDDEEGPTPTSATMSNVFFDITIDSQPAGRIIFKLYDDVVPKTARNFRELATGQNGFGYKGSSFHRIIPGFMLQGGDFTKGNGTGGKSIYGEKFADENFQLKHTKPGILSMANAGKNTNGSQFFITTVVTSWLDGAHVVFGEVVDGFGLVQNIEALGTQSGKPKSVVTIADSGVL</sequence>
<gene>
    <name evidence="18" type="ORF">EVG20_g7515</name>
</gene>
<evidence type="ECO:0000256" key="7">
    <source>
        <dbReference type="ARBA" id="ARBA00022989"/>
    </source>
</evidence>
<evidence type="ECO:0000256" key="1">
    <source>
        <dbReference type="ARBA" id="ARBA00000971"/>
    </source>
</evidence>
<feature type="region of interest" description="Disordered" evidence="15">
    <location>
        <begin position="1"/>
        <end position="29"/>
    </location>
</feature>
<evidence type="ECO:0000256" key="13">
    <source>
        <dbReference type="ARBA" id="ARBA00043067"/>
    </source>
</evidence>
<dbReference type="EC" id="5.2.1.8" evidence="4"/>
<reference evidence="18 19" key="1">
    <citation type="submission" date="2019-02" db="EMBL/GenBank/DDBJ databases">
        <title>Genome sequencing of the rare red list fungi Dentipellis fragilis.</title>
        <authorList>
            <person name="Buettner E."/>
            <person name="Kellner H."/>
        </authorList>
    </citation>
    <scope>NUCLEOTIDE SEQUENCE [LARGE SCALE GENOMIC DNA]</scope>
    <source>
        <strain evidence="18 19">DSM 105465</strain>
    </source>
</reference>
<evidence type="ECO:0000313" key="19">
    <source>
        <dbReference type="Proteomes" id="UP000298327"/>
    </source>
</evidence>
<dbReference type="FunFam" id="2.40.100.10:FF:000013">
    <property type="entry name" value="Peptidyl-prolyl cis-trans isomerase"/>
    <property type="match status" value="1"/>
</dbReference>
<feature type="transmembrane region" description="Helical" evidence="16">
    <location>
        <begin position="356"/>
        <end position="381"/>
    </location>
</feature>
<evidence type="ECO:0000256" key="6">
    <source>
        <dbReference type="ARBA" id="ARBA00022692"/>
    </source>
</evidence>
<organism evidence="18 19">
    <name type="scientific">Dentipellis fragilis</name>
    <dbReference type="NCBI Taxonomy" id="205917"/>
    <lineage>
        <taxon>Eukaryota</taxon>
        <taxon>Fungi</taxon>
        <taxon>Dikarya</taxon>
        <taxon>Basidiomycota</taxon>
        <taxon>Agaricomycotina</taxon>
        <taxon>Agaricomycetes</taxon>
        <taxon>Russulales</taxon>
        <taxon>Hericiaceae</taxon>
        <taxon>Dentipellis</taxon>
    </lineage>
</organism>
<proteinExistence type="inferred from homology"/>
<dbReference type="GO" id="GO:0006457">
    <property type="term" value="P:protein folding"/>
    <property type="evidence" value="ECO:0007669"/>
    <property type="project" value="InterPro"/>
</dbReference>
<dbReference type="GO" id="GO:0005783">
    <property type="term" value="C:endoplasmic reticulum"/>
    <property type="evidence" value="ECO:0007669"/>
    <property type="project" value="TreeGrafter"/>
</dbReference>
<evidence type="ECO:0000259" key="17">
    <source>
        <dbReference type="PROSITE" id="PS50072"/>
    </source>
</evidence>
<dbReference type="PANTHER" id="PTHR10926:SF0">
    <property type="entry name" value="CDC50, ISOFORM A"/>
    <property type="match status" value="1"/>
</dbReference>
<keyword evidence="7 16" id="KW-1133">Transmembrane helix</keyword>
<evidence type="ECO:0000256" key="16">
    <source>
        <dbReference type="SAM" id="Phobius"/>
    </source>
</evidence>
<dbReference type="InterPro" id="IPR029000">
    <property type="entry name" value="Cyclophilin-like_dom_sf"/>
</dbReference>
<dbReference type="Pfam" id="PF00160">
    <property type="entry name" value="Pro_isomerase"/>
    <property type="match status" value="1"/>
</dbReference>
<name>A0A4Y9YC95_9AGAM</name>
<comment type="similarity">
    <text evidence="12">Belongs to the cyclophilin-type PPIase family. PPIase A subfamily.</text>
</comment>
<accession>A0A4Y9YC95</accession>